<dbReference type="SUPFAM" id="SSF47454">
    <property type="entry name" value="A DNA-binding domain in eukaryotic transcription factors"/>
    <property type="match status" value="1"/>
</dbReference>
<keyword evidence="1" id="KW-0805">Transcription regulation</keyword>
<dbReference type="GO" id="GO:0000981">
    <property type="term" value="F:DNA-binding transcription factor activity, RNA polymerase II-specific"/>
    <property type="evidence" value="ECO:0007669"/>
    <property type="project" value="TreeGrafter"/>
</dbReference>
<dbReference type="SMART" id="SM00225">
    <property type="entry name" value="BTB"/>
    <property type="match status" value="1"/>
</dbReference>
<dbReference type="PROSITE" id="PS50097">
    <property type="entry name" value="BTB"/>
    <property type="match status" value="1"/>
</dbReference>
<evidence type="ECO:0000259" key="6">
    <source>
        <dbReference type="PROSITE" id="PS50097"/>
    </source>
</evidence>
<proteinExistence type="predicted"/>
<dbReference type="InterPro" id="IPR050457">
    <property type="entry name" value="ZnFinger_BTB_dom_contain"/>
</dbReference>
<feature type="domain" description="BZIP" evidence="7">
    <location>
        <begin position="467"/>
        <end position="513"/>
    </location>
</feature>
<sequence length="608" mass="67250">VAMSAPRSSVFTFESTVHSSHVLRCLDEQRSRDVLCDVTVVVEGQSFRAHRSVLASCSEYFTQSISSFTQHGAVITLPREVTVAGFEPLLKFAYTSKLHFGKDNILEIRNSAAILGFRDLDGGCFDFLLPKFLSTTKGSPSFKEKACCKEKCEKPPSEENGTTDSDDVLLDEKEVQPVADSSCHQEVVWDCNKSVNNKMGSQNSTDTIALCPKYRKFQLACGKDTCVTEKSLAKAGGIRDNCAISDLPCSSSAKMLTERSSGLILHCRPLRAVNEGPVICRSMGQEGFSMDNEEARDPIVLGPVSSQQRAEEKAEAEGKRAGHTFQEERKGGGNNGRVALPVNNTTVEKEVAESLAMQLGSDICSSRLNLQDPKDLDQRKCLWKGEGLSECEGTSQSGVSSFNSGEDGDSETETEGDSESSTRERARQVQLPFSVDWIVDLSRNDFQLLLKQHVFTREQLDFVHDMRRRSKNRLAAQRCRKRKLDCIYNLQCEINKLKTEREKLIVEKSQLSQLKLKTCHNVSALCQKVCSEANLQPEQLQVLAKYTSSDCPLTSLVPRIDTLLSQHGLPLQPQASTLAFSLGLEQYMTSMEAPLSSSRDMVAGQHSL</sequence>
<feature type="compositionally biased region" description="Acidic residues" evidence="5">
    <location>
        <begin position="406"/>
        <end position="418"/>
    </location>
</feature>
<dbReference type="InterPro" id="IPR000210">
    <property type="entry name" value="BTB/POZ_dom"/>
</dbReference>
<dbReference type="PANTHER" id="PTHR46105">
    <property type="entry name" value="AGAP004733-PA"/>
    <property type="match status" value="1"/>
</dbReference>
<dbReference type="SUPFAM" id="SSF54695">
    <property type="entry name" value="POZ domain"/>
    <property type="match status" value="1"/>
</dbReference>
<evidence type="ECO:0000256" key="1">
    <source>
        <dbReference type="ARBA" id="ARBA00023015"/>
    </source>
</evidence>
<evidence type="ECO:0000256" key="3">
    <source>
        <dbReference type="ARBA" id="ARBA00023163"/>
    </source>
</evidence>
<feature type="region of interest" description="Disordered" evidence="5">
    <location>
        <begin position="389"/>
        <end position="426"/>
    </location>
</feature>
<evidence type="ECO:0000256" key="4">
    <source>
        <dbReference type="SAM" id="Coils"/>
    </source>
</evidence>
<reference evidence="8" key="1">
    <citation type="submission" date="2025-08" db="UniProtKB">
        <authorList>
            <consortium name="Ensembl"/>
        </authorList>
    </citation>
    <scope>IDENTIFICATION</scope>
</reference>
<reference evidence="8" key="2">
    <citation type="submission" date="2025-09" db="UniProtKB">
        <authorList>
            <consortium name="Ensembl"/>
        </authorList>
    </citation>
    <scope>IDENTIFICATION</scope>
</reference>
<dbReference type="PROSITE" id="PS00036">
    <property type="entry name" value="BZIP_BASIC"/>
    <property type="match status" value="1"/>
</dbReference>
<keyword evidence="4" id="KW-0175">Coiled coil</keyword>
<feature type="compositionally biased region" description="Basic and acidic residues" evidence="5">
    <location>
        <begin position="309"/>
        <end position="331"/>
    </location>
</feature>
<dbReference type="Proteomes" id="UP000261340">
    <property type="component" value="Unplaced"/>
</dbReference>
<protein>
    <submittedName>
        <fullName evidence="8">BTB and CNC homology 1, basic leucine zipper transcription factor 1 b</fullName>
    </submittedName>
</protein>
<name>A0A3Q0RR22_AMPCI</name>
<dbReference type="Ensembl" id="ENSACIT00000012602.1">
    <property type="protein sequence ID" value="ENSACIP00000012258.1"/>
    <property type="gene ID" value="ENSACIG00000009549.1"/>
</dbReference>
<feature type="domain" description="BTB" evidence="6">
    <location>
        <begin position="36"/>
        <end position="102"/>
    </location>
</feature>
<dbReference type="GeneTree" id="ENSGT00940000158923"/>
<organism evidence="8 9">
    <name type="scientific">Amphilophus citrinellus</name>
    <name type="common">Midas cichlid</name>
    <name type="synonym">Cichlasoma citrinellum</name>
    <dbReference type="NCBI Taxonomy" id="61819"/>
    <lineage>
        <taxon>Eukaryota</taxon>
        <taxon>Metazoa</taxon>
        <taxon>Chordata</taxon>
        <taxon>Craniata</taxon>
        <taxon>Vertebrata</taxon>
        <taxon>Euteleostomi</taxon>
        <taxon>Actinopterygii</taxon>
        <taxon>Neopterygii</taxon>
        <taxon>Teleostei</taxon>
        <taxon>Neoteleostei</taxon>
        <taxon>Acanthomorphata</taxon>
        <taxon>Ovalentaria</taxon>
        <taxon>Cichlomorphae</taxon>
        <taxon>Cichliformes</taxon>
        <taxon>Cichlidae</taxon>
        <taxon>New World cichlids</taxon>
        <taxon>Cichlasomatinae</taxon>
        <taxon>Heroini</taxon>
        <taxon>Amphilophus</taxon>
    </lineage>
</organism>
<feature type="compositionally biased region" description="Polar residues" evidence="5">
    <location>
        <begin position="392"/>
        <end position="403"/>
    </location>
</feature>
<dbReference type="Pfam" id="PF03131">
    <property type="entry name" value="bZIP_Maf"/>
    <property type="match status" value="1"/>
</dbReference>
<evidence type="ECO:0000256" key="2">
    <source>
        <dbReference type="ARBA" id="ARBA00023125"/>
    </source>
</evidence>
<keyword evidence="3" id="KW-0804">Transcription</keyword>
<feature type="coiled-coil region" evidence="4">
    <location>
        <begin position="487"/>
        <end position="514"/>
    </location>
</feature>
<evidence type="ECO:0000313" key="8">
    <source>
        <dbReference type="Ensembl" id="ENSACIP00000012258.1"/>
    </source>
</evidence>
<dbReference type="AlphaFoldDB" id="A0A3Q0RR22"/>
<dbReference type="InterPro" id="IPR004827">
    <property type="entry name" value="bZIP"/>
</dbReference>
<keyword evidence="2" id="KW-0238">DNA-binding</keyword>
<dbReference type="Pfam" id="PF00651">
    <property type="entry name" value="BTB"/>
    <property type="match status" value="1"/>
</dbReference>
<evidence type="ECO:0000256" key="5">
    <source>
        <dbReference type="SAM" id="MobiDB-lite"/>
    </source>
</evidence>
<evidence type="ECO:0000313" key="9">
    <source>
        <dbReference type="Proteomes" id="UP000261340"/>
    </source>
</evidence>
<dbReference type="InterPro" id="IPR011333">
    <property type="entry name" value="SKP1/BTB/POZ_sf"/>
</dbReference>
<dbReference type="SUPFAM" id="SSF57959">
    <property type="entry name" value="Leucine zipper domain"/>
    <property type="match status" value="1"/>
</dbReference>
<dbReference type="InterPro" id="IPR046347">
    <property type="entry name" value="bZIP_sf"/>
</dbReference>
<dbReference type="InterPro" id="IPR008917">
    <property type="entry name" value="TF_DNA-bd_sf"/>
</dbReference>
<dbReference type="SMART" id="SM00338">
    <property type="entry name" value="BRLZ"/>
    <property type="match status" value="1"/>
</dbReference>
<dbReference type="InterPro" id="IPR004826">
    <property type="entry name" value="bZIP_Maf"/>
</dbReference>
<dbReference type="GO" id="GO:0000978">
    <property type="term" value="F:RNA polymerase II cis-regulatory region sequence-specific DNA binding"/>
    <property type="evidence" value="ECO:0007669"/>
    <property type="project" value="TreeGrafter"/>
</dbReference>
<dbReference type="Gene3D" id="1.10.880.10">
    <property type="entry name" value="Transcription factor, Skn-1-like, DNA-binding domain"/>
    <property type="match status" value="1"/>
</dbReference>
<evidence type="ECO:0000259" key="7">
    <source>
        <dbReference type="PROSITE" id="PS50217"/>
    </source>
</evidence>
<dbReference type="PROSITE" id="PS50217">
    <property type="entry name" value="BZIP"/>
    <property type="match status" value="1"/>
</dbReference>
<keyword evidence="9" id="KW-1185">Reference proteome</keyword>
<dbReference type="PANTHER" id="PTHR46105:SF23">
    <property type="entry name" value="TRANSCRIPTION REGULATOR PROTEIN BACH1"/>
    <property type="match status" value="1"/>
</dbReference>
<dbReference type="Gene3D" id="3.30.710.10">
    <property type="entry name" value="Potassium Channel Kv1.1, Chain A"/>
    <property type="match status" value="1"/>
</dbReference>
<feature type="region of interest" description="Disordered" evidence="5">
    <location>
        <begin position="303"/>
        <end position="343"/>
    </location>
</feature>
<accession>A0A3Q0RR22</accession>